<feature type="domain" description="Yeast cell wall synthesis Kre9/Knh1 C-terminal" evidence="6">
    <location>
        <begin position="167"/>
        <end position="264"/>
    </location>
</feature>
<dbReference type="GO" id="GO:0031505">
    <property type="term" value="P:fungal-type cell wall organization"/>
    <property type="evidence" value="ECO:0007669"/>
    <property type="project" value="TreeGrafter"/>
</dbReference>
<dbReference type="AlphaFoldDB" id="A0A9P8TNP2"/>
<feature type="region of interest" description="Disordered" evidence="4">
    <location>
        <begin position="239"/>
        <end position="275"/>
    </location>
</feature>
<keyword evidence="3 5" id="KW-0732">Signal</keyword>
<evidence type="ECO:0000313" key="8">
    <source>
        <dbReference type="EMBL" id="KAH3685385.1"/>
    </source>
</evidence>
<comment type="similarity">
    <text evidence="2">Belongs to the KRE9/KNH1 family.</text>
</comment>
<dbReference type="EMBL" id="JAEUBG010002047">
    <property type="protein sequence ID" value="KAH3685385.1"/>
    <property type="molecule type" value="Genomic_DNA"/>
</dbReference>
<evidence type="ECO:0000259" key="7">
    <source>
        <dbReference type="Pfam" id="PF10342"/>
    </source>
</evidence>
<evidence type="ECO:0008006" key="10">
    <source>
        <dbReference type="Google" id="ProtNLM"/>
    </source>
</evidence>
<feature type="chain" id="PRO_5040456181" description="Cell wall synthesis protein KRE9" evidence="5">
    <location>
        <begin position="21"/>
        <end position="275"/>
    </location>
</feature>
<dbReference type="InterPro" id="IPR008659">
    <property type="entry name" value="Kre9/Knh1_C"/>
</dbReference>
<evidence type="ECO:0000256" key="3">
    <source>
        <dbReference type="ARBA" id="ARBA00022729"/>
    </source>
</evidence>
<sequence length="275" mass="29571">MIRLIAFLYTLLSFITLSLADVAMYKPTRGSTYTVSGSSVTVPVVWIESNSDPKLTTMESYSFTICTGPNNNINGIKTLVKVSASDITGYSYDLEIPASIGADGLYYVQVYAVTDEGGYTIHYSYRFTLSGMTGTIQPSGSLDADPPSSQIRLDTGATSTMNASQSSASFALPYSLQTGITRYAPMQTQPGSKVSLTTWTRKFPTSSVSYYSTIINSLAQKTTLTPGWDYTISSAINQASPAPFPSENGGWYNPKSKLQTPSKRSSAALTTHTSA</sequence>
<dbReference type="GO" id="GO:0042546">
    <property type="term" value="P:cell wall biogenesis"/>
    <property type="evidence" value="ECO:0007669"/>
    <property type="project" value="InterPro"/>
</dbReference>
<evidence type="ECO:0000256" key="5">
    <source>
        <dbReference type="SAM" id="SignalP"/>
    </source>
</evidence>
<name>A0A9P8TNP2_WICPI</name>
<comment type="function">
    <text evidence="1">Involved in cell wall beta(1-&gt;6) glucan synthesis.</text>
</comment>
<dbReference type="Proteomes" id="UP000774326">
    <property type="component" value="Unassembled WGS sequence"/>
</dbReference>
<feature type="signal peptide" evidence="5">
    <location>
        <begin position="1"/>
        <end position="20"/>
    </location>
</feature>
<comment type="caution">
    <text evidence="8">The sequence shown here is derived from an EMBL/GenBank/DDBJ whole genome shotgun (WGS) entry which is preliminary data.</text>
</comment>
<evidence type="ECO:0000313" key="9">
    <source>
        <dbReference type="Proteomes" id="UP000774326"/>
    </source>
</evidence>
<evidence type="ECO:0000256" key="2">
    <source>
        <dbReference type="ARBA" id="ARBA00006816"/>
    </source>
</evidence>
<proteinExistence type="inferred from homology"/>
<dbReference type="Pfam" id="PF05390">
    <property type="entry name" value="Kre9_KNH1_C"/>
    <property type="match status" value="1"/>
</dbReference>
<accession>A0A9P8TNP2</accession>
<dbReference type="Pfam" id="PF10342">
    <property type="entry name" value="Kre9_KNH"/>
    <property type="match status" value="1"/>
</dbReference>
<dbReference type="GO" id="GO:0006078">
    <property type="term" value="P:(1-&gt;6)-beta-D-glucan biosynthetic process"/>
    <property type="evidence" value="ECO:0007669"/>
    <property type="project" value="InterPro"/>
</dbReference>
<dbReference type="OrthoDB" id="2432613at2759"/>
<keyword evidence="9" id="KW-1185">Reference proteome</keyword>
<evidence type="ECO:0000259" key="6">
    <source>
        <dbReference type="Pfam" id="PF05390"/>
    </source>
</evidence>
<dbReference type="InterPro" id="IPR018466">
    <property type="entry name" value="Kre9/Knh1-like_N"/>
</dbReference>
<organism evidence="8 9">
    <name type="scientific">Wickerhamomyces pijperi</name>
    <name type="common">Yeast</name>
    <name type="synonym">Pichia pijperi</name>
    <dbReference type="NCBI Taxonomy" id="599730"/>
    <lineage>
        <taxon>Eukaryota</taxon>
        <taxon>Fungi</taxon>
        <taxon>Dikarya</taxon>
        <taxon>Ascomycota</taxon>
        <taxon>Saccharomycotina</taxon>
        <taxon>Saccharomycetes</taxon>
        <taxon>Phaffomycetales</taxon>
        <taxon>Wickerhamomycetaceae</taxon>
        <taxon>Wickerhamomyces</taxon>
    </lineage>
</organism>
<feature type="domain" description="Yeast cell wall synthesis Kre9/Knh1-like N-terminal" evidence="7">
    <location>
        <begin position="27"/>
        <end position="129"/>
    </location>
</feature>
<evidence type="ECO:0000256" key="1">
    <source>
        <dbReference type="ARBA" id="ARBA00004010"/>
    </source>
</evidence>
<protein>
    <recommendedName>
        <fullName evidence="10">Cell wall synthesis protein KRE9</fullName>
    </recommendedName>
</protein>
<dbReference type="PANTHER" id="PTHR28154:SF1">
    <property type="entry name" value="CELL WALL SYNTHESIS PROTEIN KNH1-RELATED"/>
    <property type="match status" value="1"/>
</dbReference>
<gene>
    <name evidence="8" type="ORF">WICPIJ_003623</name>
</gene>
<dbReference type="InterPro" id="IPR045328">
    <property type="entry name" value="Kre9/Knh1"/>
</dbReference>
<dbReference type="GO" id="GO:0005576">
    <property type="term" value="C:extracellular region"/>
    <property type="evidence" value="ECO:0007669"/>
    <property type="project" value="TreeGrafter"/>
</dbReference>
<feature type="compositionally biased region" description="Polar residues" evidence="4">
    <location>
        <begin position="256"/>
        <end position="275"/>
    </location>
</feature>
<evidence type="ECO:0000256" key="4">
    <source>
        <dbReference type="SAM" id="MobiDB-lite"/>
    </source>
</evidence>
<reference evidence="8" key="1">
    <citation type="journal article" date="2021" name="Open Biol.">
        <title>Shared evolutionary footprints suggest mitochondrial oxidative damage underlies multiple complex I losses in fungi.</title>
        <authorList>
            <person name="Schikora-Tamarit M.A."/>
            <person name="Marcet-Houben M."/>
            <person name="Nosek J."/>
            <person name="Gabaldon T."/>
        </authorList>
    </citation>
    <scope>NUCLEOTIDE SEQUENCE</scope>
    <source>
        <strain evidence="8">CBS2887</strain>
    </source>
</reference>
<dbReference type="PANTHER" id="PTHR28154">
    <property type="entry name" value="CELL WALL SYNTHESIS PROTEIN KNH1-RELATED"/>
    <property type="match status" value="1"/>
</dbReference>
<reference evidence="8" key="2">
    <citation type="submission" date="2021-01" db="EMBL/GenBank/DDBJ databases">
        <authorList>
            <person name="Schikora-Tamarit M.A."/>
        </authorList>
    </citation>
    <scope>NUCLEOTIDE SEQUENCE</scope>
    <source>
        <strain evidence="8">CBS2887</strain>
    </source>
</reference>